<gene>
    <name evidence="2" type="ORF">B2A_10980</name>
</gene>
<proteinExistence type="predicted"/>
<dbReference type="InterPro" id="IPR035587">
    <property type="entry name" value="DUS-like_FMN-bd"/>
</dbReference>
<dbReference type="InterPro" id="IPR024036">
    <property type="entry name" value="tRNA-dHydroUridine_Synthase_C"/>
</dbReference>
<keyword evidence="2" id="KW-0560">Oxidoreductase</keyword>
<feature type="non-terminal residue" evidence="2">
    <location>
        <position position="1"/>
    </location>
</feature>
<dbReference type="AlphaFoldDB" id="T0Z6C6"/>
<dbReference type="GO" id="GO:0016491">
    <property type="term" value="F:oxidoreductase activity"/>
    <property type="evidence" value="ECO:0007669"/>
    <property type="project" value="UniProtKB-KW"/>
</dbReference>
<comment type="caution">
    <text evidence="2">The sequence shown here is derived from an EMBL/GenBank/DDBJ whole genome shotgun (WGS) entry which is preliminary data.</text>
</comment>
<accession>T0Z6C6</accession>
<reference evidence="2" key="2">
    <citation type="journal article" date="2014" name="ISME J.">
        <title>Microbial stratification in low pH oxic and suboxic macroscopic growths along an acid mine drainage.</title>
        <authorList>
            <person name="Mendez-Garcia C."/>
            <person name="Mesa V."/>
            <person name="Sprenger R.R."/>
            <person name="Richter M."/>
            <person name="Diez M.S."/>
            <person name="Solano J."/>
            <person name="Bargiela R."/>
            <person name="Golyshina O.V."/>
            <person name="Manteca A."/>
            <person name="Ramos J.L."/>
            <person name="Gallego J.R."/>
            <person name="Llorente I."/>
            <person name="Martins Dos Santos V.A."/>
            <person name="Jensen O.N."/>
            <person name="Pelaez A.I."/>
            <person name="Sanchez J."/>
            <person name="Ferrer M."/>
        </authorList>
    </citation>
    <scope>NUCLEOTIDE SEQUENCE</scope>
</reference>
<name>T0Z6C6_9ZZZZ</name>
<dbReference type="Pfam" id="PF01207">
    <property type="entry name" value="Dus"/>
    <property type="match status" value="1"/>
</dbReference>
<organism evidence="2">
    <name type="scientific">mine drainage metagenome</name>
    <dbReference type="NCBI Taxonomy" id="410659"/>
    <lineage>
        <taxon>unclassified sequences</taxon>
        <taxon>metagenomes</taxon>
        <taxon>ecological metagenomes</taxon>
    </lineage>
</organism>
<dbReference type="SUPFAM" id="SSF51395">
    <property type="entry name" value="FMN-linked oxidoreductases"/>
    <property type="match status" value="1"/>
</dbReference>
<sequence>GVMIGRASFGQPWLFRAIDSFLETRADERLARAELRDIILAHLDSLYGFYGEETGVRIARKHIGWYCERCLPDPQPVRAELMSARSTALQLAGVRRHFDAWVGPDGGKAAPGNPARIECRAGIARQDARSGGFAGHDTGAVRAA</sequence>
<evidence type="ECO:0000313" key="2">
    <source>
        <dbReference type="EMBL" id="EQD40593.1"/>
    </source>
</evidence>
<dbReference type="EC" id="1.-.-.-" evidence="2"/>
<reference evidence="2" key="1">
    <citation type="submission" date="2013-08" db="EMBL/GenBank/DDBJ databases">
        <authorList>
            <person name="Mendez C."/>
            <person name="Richter M."/>
            <person name="Ferrer M."/>
            <person name="Sanchez J."/>
        </authorList>
    </citation>
    <scope>NUCLEOTIDE SEQUENCE</scope>
</reference>
<dbReference type="Gene3D" id="1.10.1200.80">
    <property type="entry name" value="Putative flavin oxidoreducatase, domain 2"/>
    <property type="match status" value="1"/>
</dbReference>
<dbReference type="EMBL" id="AUZZ01007909">
    <property type="protein sequence ID" value="EQD40593.1"/>
    <property type="molecule type" value="Genomic_DNA"/>
</dbReference>
<protein>
    <submittedName>
        <fullName evidence="2">tRNA-dihydrouridine synthase</fullName>
        <ecNumber evidence="2">1.-.-.-</ecNumber>
    </submittedName>
</protein>
<evidence type="ECO:0000259" key="1">
    <source>
        <dbReference type="Pfam" id="PF01207"/>
    </source>
</evidence>
<feature type="domain" description="DUS-like FMN-binding" evidence="1">
    <location>
        <begin position="1"/>
        <end position="88"/>
    </location>
</feature>